<comment type="caution">
    <text evidence="1">The sequence shown here is derived from an EMBL/GenBank/DDBJ whole genome shotgun (WGS) entry which is preliminary data.</text>
</comment>
<sequence length="35" mass="4073">MKTKKNVLERALKRLHKEEAKESTITYGTISKVKI</sequence>
<name>A0ABS2QEK4_9BACI</name>
<proteinExistence type="predicted"/>
<protein>
    <submittedName>
        <fullName evidence="1">Uncharacterized protein</fullName>
    </submittedName>
</protein>
<organism evidence="1 2">
    <name type="scientific">Peribacillus deserti</name>
    <dbReference type="NCBI Taxonomy" id="673318"/>
    <lineage>
        <taxon>Bacteria</taxon>
        <taxon>Bacillati</taxon>
        <taxon>Bacillota</taxon>
        <taxon>Bacilli</taxon>
        <taxon>Bacillales</taxon>
        <taxon>Bacillaceae</taxon>
        <taxon>Peribacillus</taxon>
    </lineage>
</organism>
<accession>A0ABS2QEK4</accession>
<evidence type="ECO:0000313" key="1">
    <source>
        <dbReference type="EMBL" id="MBM7691580.1"/>
    </source>
</evidence>
<gene>
    <name evidence="1" type="ORF">JOC77_000987</name>
</gene>
<keyword evidence="2" id="KW-1185">Reference proteome</keyword>
<reference evidence="1 2" key="1">
    <citation type="submission" date="2021-01" db="EMBL/GenBank/DDBJ databases">
        <title>Genomic Encyclopedia of Type Strains, Phase IV (KMG-IV): sequencing the most valuable type-strain genomes for metagenomic binning, comparative biology and taxonomic classification.</title>
        <authorList>
            <person name="Goeker M."/>
        </authorList>
    </citation>
    <scope>NUCLEOTIDE SEQUENCE [LARGE SCALE GENOMIC DNA]</scope>
    <source>
        <strain evidence="1 2">DSM 105482</strain>
    </source>
</reference>
<dbReference type="Proteomes" id="UP000823486">
    <property type="component" value="Unassembled WGS sequence"/>
</dbReference>
<evidence type="ECO:0000313" key="2">
    <source>
        <dbReference type="Proteomes" id="UP000823486"/>
    </source>
</evidence>
<dbReference type="EMBL" id="JAFBFI010000003">
    <property type="protein sequence ID" value="MBM7691580.1"/>
    <property type="molecule type" value="Genomic_DNA"/>
</dbReference>